<dbReference type="STRING" id="200361.A0A453NE85"/>
<dbReference type="Proteomes" id="UP000015105">
    <property type="component" value="Chromosome 6D"/>
</dbReference>
<evidence type="ECO:0008006" key="3">
    <source>
        <dbReference type="Google" id="ProtNLM"/>
    </source>
</evidence>
<dbReference type="AlphaFoldDB" id="A0A453NE85"/>
<reference evidence="1" key="4">
    <citation type="submission" date="2019-03" db="UniProtKB">
        <authorList>
            <consortium name="EnsemblPlants"/>
        </authorList>
    </citation>
    <scope>IDENTIFICATION</scope>
</reference>
<name>A0A453NE85_AEGTS</name>
<reference evidence="1" key="5">
    <citation type="journal article" date="2021" name="G3 (Bethesda)">
        <title>Aegilops tauschii genome assembly Aet v5.0 features greater sequence contiguity and improved annotation.</title>
        <authorList>
            <person name="Wang L."/>
            <person name="Zhu T."/>
            <person name="Rodriguez J.C."/>
            <person name="Deal K.R."/>
            <person name="Dubcovsky J."/>
            <person name="McGuire P.E."/>
            <person name="Lux T."/>
            <person name="Spannagl M."/>
            <person name="Mayer K.F.X."/>
            <person name="Baldrich P."/>
            <person name="Meyers B.C."/>
            <person name="Huo N."/>
            <person name="Gu Y.Q."/>
            <person name="Zhou H."/>
            <person name="Devos K.M."/>
            <person name="Bennetzen J.L."/>
            <person name="Unver T."/>
            <person name="Budak H."/>
            <person name="Gulick P.J."/>
            <person name="Galiba G."/>
            <person name="Kalapos B."/>
            <person name="Nelson D.R."/>
            <person name="Li P."/>
            <person name="You F.M."/>
            <person name="Luo M.C."/>
            <person name="Dvorak J."/>
        </authorList>
    </citation>
    <scope>NUCLEOTIDE SEQUENCE [LARGE SCALE GENOMIC DNA]</scope>
    <source>
        <strain evidence="1">cv. AL8/78</strain>
    </source>
</reference>
<accession>A0A453NE85</accession>
<keyword evidence="2" id="KW-1185">Reference proteome</keyword>
<evidence type="ECO:0000313" key="1">
    <source>
        <dbReference type="EnsemblPlants" id="AET6Gv20349200.1"/>
    </source>
</evidence>
<reference evidence="2" key="1">
    <citation type="journal article" date="2014" name="Science">
        <title>Ancient hybridizations among the ancestral genomes of bread wheat.</title>
        <authorList>
            <consortium name="International Wheat Genome Sequencing Consortium,"/>
            <person name="Marcussen T."/>
            <person name="Sandve S.R."/>
            <person name="Heier L."/>
            <person name="Spannagl M."/>
            <person name="Pfeifer M."/>
            <person name="Jakobsen K.S."/>
            <person name="Wulff B.B."/>
            <person name="Steuernagel B."/>
            <person name="Mayer K.F."/>
            <person name="Olsen O.A."/>
        </authorList>
    </citation>
    <scope>NUCLEOTIDE SEQUENCE [LARGE SCALE GENOMIC DNA]</scope>
    <source>
        <strain evidence="2">cv. AL8/78</strain>
    </source>
</reference>
<reference evidence="2" key="2">
    <citation type="journal article" date="2017" name="Nat. Plants">
        <title>The Aegilops tauschii genome reveals multiple impacts of transposons.</title>
        <authorList>
            <person name="Zhao G."/>
            <person name="Zou C."/>
            <person name="Li K."/>
            <person name="Wang K."/>
            <person name="Li T."/>
            <person name="Gao L."/>
            <person name="Zhang X."/>
            <person name="Wang H."/>
            <person name="Yang Z."/>
            <person name="Liu X."/>
            <person name="Jiang W."/>
            <person name="Mao L."/>
            <person name="Kong X."/>
            <person name="Jiao Y."/>
            <person name="Jia J."/>
        </authorList>
    </citation>
    <scope>NUCLEOTIDE SEQUENCE [LARGE SCALE GENOMIC DNA]</scope>
    <source>
        <strain evidence="2">cv. AL8/78</strain>
    </source>
</reference>
<dbReference type="Gramene" id="AET6Gv20349200.1">
    <property type="protein sequence ID" value="AET6Gv20349200.1"/>
    <property type="gene ID" value="AET6Gv20349200"/>
</dbReference>
<evidence type="ECO:0000313" key="2">
    <source>
        <dbReference type="Proteomes" id="UP000015105"/>
    </source>
</evidence>
<protein>
    <recommendedName>
        <fullName evidence="3">Reverse transcriptase domain-containing protein</fullName>
    </recommendedName>
</protein>
<dbReference type="EnsemblPlants" id="AET6Gv20349200.1">
    <property type="protein sequence ID" value="AET6Gv20349200.1"/>
    <property type="gene ID" value="AET6Gv20349200"/>
</dbReference>
<organism evidence="1 2">
    <name type="scientific">Aegilops tauschii subsp. strangulata</name>
    <name type="common">Goatgrass</name>
    <dbReference type="NCBI Taxonomy" id="200361"/>
    <lineage>
        <taxon>Eukaryota</taxon>
        <taxon>Viridiplantae</taxon>
        <taxon>Streptophyta</taxon>
        <taxon>Embryophyta</taxon>
        <taxon>Tracheophyta</taxon>
        <taxon>Spermatophyta</taxon>
        <taxon>Magnoliopsida</taxon>
        <taxon>Liliopsida</taxon>
        <taxon>Poales</taxon>
        <taxon>Poaceae</taxon>
        <taxon>BOP clade</taxon>
        <taxon>Pooideae</taxon>
        <taxon>Triticodae</taxon>
        <taxon>Triticeae</taxon>
        <taxon>Triticinae</taxon>
        <taxon>Aegilops</taxon>
    </lineage>
</organism>
<reference evidence="1" key="3">
    <citation type="journal article" date="2017" name="Nature">
        <title>Genome sequence of the progenitor of the wheat D genome Aegilops tauschii.</title>
        <authorList>
            <person name="Luo M.C."/>
            <person name="Gu Y.Q."/>
            <person name="Puiu D."/>
            <person name="Wang H."/>
            <person name="Twardziok S.O."/>
            <person name="Deal K.R."/>
            <person name="Huo N."/>
            <person name="Zhu T."/>
            <person name="Wang L."/>
            <person name="Wang Y."/>
            <person name="McGuire P.E."/>
            <person name="Liu S."/>
            <person name="Long H."/>
            <person name="Ramasamy R.K."/>
            <person name="Rodriguez J.C."/>
            <person name="Van S.L."/>
            <person name="Yuan L."/>
            <person name="Wang Z."/>
            <person name="Xia Z."/>
            <person name="Xiao L."/>
            <person name="Anderson O.D."/>
            <person name="Ouyang S."/>
            <person name="Liang Y."/>
            <person name="Zimin A.V."/>
            <person name="Pertea G."/>
            <person name="Qi P."/>
            <person name="Bennetzen J.L."/>
            <person name="Dai X."/>
            <person name="Dawson M.W."/>
            <person name="Muller H.G."/>
            <person name="Kugler K."/>
            <person name="Rivarola-Duarte L."/>
            <person name="Spannagl M."/>
            <person name="Mayer K.F.X."/>
            <person name="Lu F.H."/>
            <person name="Bevan M.W."/>
            <person name="Leroy P."/>
            <person name="Li P."/>
            <person name="You F.M."/>
            <person name="Sun Q."/>
            <person name="Liu Z."/>
            <person name="Lyons E."/>
            <person name="Wicker T."/>
            <person name="Salzberg S.L."/>
            <person name="Devos K.M."/>
            <person name="Dvorak J."/>
        </authorList>
    </citation>
    <scope>NUCLEOTIDE SEQUENCE [LARGE SCALE GENOMIC DNA]</scope>
    <source>
        <strain evidence="1">cv. AL8/78</strain>
    </source>
</reference>
<sequence>HHWDTCGGDVTSAVLRIVEGTESAECINDTILVLIPKVKNPTLLSQFRPISLCNVLYKIASKVIANGLKLVLPEVISE</sequence>
<proteinExistence type="predicted"/>